<proteinExistence type="predicted"/>
<dbReference type="EMBL" id="CP013070">
    <property type="protein sequence ID" value="APL95977.1"/>
    <property type="molecule type" value="Genomic_DNA"/>
</dbReference>
<evidence type="ECO:0000313" key="2">
    <source>
        <dbReference type="EMBL" id="APL95977.1"/>
    </source>
</evidence>
<dbReference type="RefSeq" id="WP_007681902.1">
    <property type="nucleotide sequence ID" value="NZ_CP013070.1"/>
</dbReference>
<gene>
    <name evidence="2" type="ORF">SIDU_16475</name>
</gene>
<dbReference type="Proteomes" id="UP000004550">
    <property type="component" value="Chromosome"/>
</dbReference>
<reference evidence="2 3" key="1">
    <citation type="journal article" date="2012" name="J. Bacteriol.">
        <title>Genome sequence of Sphingobium indicum B90A, a hexachlorocyclohexane-degrading bacterium.</title>
        <authorList>
            <person name="Anand S."/>
            <person name="Sangwan N."/>
            <person name="Lata P."/>
            <person name="Kaur J."/>
            <person name="Dua A."/>
            <person name="Singh A.K."/>
            <person name="Verma M."/>
            <person name="Kaur J."/>
            <person name="Khurana J.P."/>
            <person name="Khurana P."/>
            <person name="Mathur S."/>
            <person name="Lal R."/>
        </authorList>
    </citation>
    <scope>NUCLEOTIDE SEQUENCE [LARGE SCALE GENOMIC DNA]</scope>
    <source>
        <strain evidence="3">DSM 16412 / CCM 7286 / MTCC 6364 / B90A</strain>
    </source>
</reference>
<feature type="region of interest" description="Disordered" evidence="1">
    <location>
        <begin position="276"/>
        <end position="305"/>
    </location>
</feature>
<name>A0A1L5BT39_SPHIB</name>
<sequence length="305" mass="32827">MSFFGLFGQNRDTTAAQNPVINLPKPPPSRLPSGVGSFDLPELPPVGQTPPIVADLPKAPPPAARRASLFDKDHRKESFLAIAAGMGQGLNFGDGLGAAARNLYGLQQDLRQEGRPVLGGPDDAFEIYTDPQTGERSYKPVKEFVEYNENKRTKQKDVADINGRVMYAISQLPEADRPAAYQDVLQNPHFYGVDPDAMPREYSPTYGSLTSNMGMTVSQALTRAQAAANSANAEEHRDIVDEDRRRRTGIYEARSAAATAQGQARIGIASEALGLRKAGGSGGRRGKSAPSQQSTADLISFLRGN</sequence>
<evidence type="ECO:0000313" key="3">
    <source>
        <dbReference type="Proteomes" id="UP000004550"/>
    </source>
</evidence>
<organism evidence="2 3">
    <name type="scientific">Sphingobium indicum (strain DSM 16412 / CCM 7286 / MTCC 6364 / B90A)</name>
    <dbReference type="NCBI Taxonomy" id="861109"/>
    <lineage>
        <taxon>Bacteria</taxon>
        <taxon>Pseudomonadati</taxon>
        <taxon>Pseudomonadota</taxon>
        <taxon>Alphaproteobacteria</taxon>
        <taxon>Sphingomonadales</taxon>
        <taxon>Sphingomonadaceae</taxon>
        <taxon>Sphingobium</taxon>
    </lineage>
</organism>
<protein>
    <submittedName>
        <fullName evidence="2">Uncharacterized protein</fullName>
    </submittedName>
</protein>
<evidence type="ECO:0000256" key="1">
    <source>
        <dbReference type="SAM" id="MobiDB-lite"/>
    </source>
</evidence>
<dbReference type="KEGG" id="sinb:SIDU_16475"/>
<dbReference type="AlphaFoldDB" id="A0A1L5BT39"/>
<accession>A0A1L5BT39</accession>